<comment type="caution">
    <text evidence="1">The sequence shown here is derived from an EMBL/GenBank/DDBJ whole genome shotgun (WGS) entry which is preliminary data.</text>
</comment>
<reference evidence="1 2" key="1">
    <citation type="submission" date="2020-08" db="EMBL/GenBank/DDBJ databases">
        <title>Functional genomics of gut bacteria from endangered species of beetles.</title>
        <authorList>
            <person name="Carlos-Shanley C."/>
        </authorList>
    </citation>
    <scope>NUCLEOTIDE SEQUENCE [LARGE SCALE GENOMIC DNA]</scope>
    <source>
        <strain evidence="1 2">S00070</strain>
    </source>
</reference>
<name>A0A841EXX8_9BACT</name>
<proteinExistence type="predicted"/>
<sequence>MAVLLLTLLPKNKKLRISIDRTEWDFGKTQINILMILVGNGDFQIPFYWEMLENNSGNSNSGDRIDLLEKVFNIIDKKRIGLVVADRDWAGTPVCWS</sequence>
<keyword evidence="2" id="KW-1185">Reference proteome</keyword>
<gene>
    <name evidence="1" type="ORF">HNP25_003842</name>
</gene>
<organism evidence="1 2">
    <name type="scientific">Arcicella rosea</name>
    <dbReference type="NCBI Taxonomy" id="502909"/>
    <lineage>
        <taxon>Bacteria</taxon>
        <taxon>Pseudomonadati</taxon>
        <taxon>Bacteroidota</taxon>
        <taxon>Cytophagia</taxon>
        <taxon>Cytophagales</taxon>
        <taxon>Flectobacillaceae</taxon>
        <taxon>Arcicella</taxon>
    </lineage>
</organism>
<evidence type="ECO:0000313" key="2">
    <source>
        <dbReference type="Proteomes" id="UP000524404"/>
    </source>
</evidence>
<dbReference type="EMBL" id="JACHKT010000037">
    <property type="protein sequence ID" value="MBB6005170.1"/>
    <property type="molecule type" value="Genomic_DNA"/>
</dbReference>
<dbReference type="RefSeq" id="WP_184136746.1">
    <property type="nucleotide sequence ID" value="NZ_JACHKT010000037.1"/>
</dbReference>
<dbReference type="AlphaFoldDB" id="A0A841EXX8"/>
<dbReference type="Proteomes" id="UP000524404">
    <property type="component" value="Unassembled WGS sequence"/>
</dbReference>
<accession>A0A841EXX8</accession>
<evidence type="ECO:0000313" key="1">
    <source>
        <dbReference type="EMBL" id="MBB6005170.1"/>
    </source>
</evidence>
<protein>
    <submittedName>
        <fullName evidence="1">Uncharacterized protein</fullName>
    </submittedName>
</protein>